<gene>
    <name evidence="3" type="ORF">CWS72_05840</name>
</gene>
<sequence length="159" mass="17070">MIMRRWLHARIVTTGTAVVLCAQLGACALLHDEPSEPAAPPPPPKPTAEAPTVKPAPSPAKPEKRTASPTTRQAKAPPASPEELIGLDETGVRKFLGSPAETRTDGAARILSYRSVGCTLEVIFFLDLKAGDLRVLNYQWDGNRTQAAKGCYSELRVAQ</sequence>
<evidence type="ECO:0000313" key="3">
    <source>
        <dbReference type="EMBL" id="PKU25582.1"/>
    </source>
</evidence>
<name>A0A2N3PYT9_9PROT</name>
<feature type="chain" id="PRO_5014600113" evidence="2">
    <location>
        <begin position="29"/>
        <end position="159"/>
    </location>
</feature>
<keyword evidence="4" id="KW-1185">Reference proteome</keyword>
<keyword evidence="2" id="KW-0732">Signal</keyword>
<reference evidence="4" key="1">
    <citation type="submission" date="2017-12" db="EMBL/GenBank/DDBJ databases">
        <title>Draft genome sequence of Telmatospirillum siberiense 26-4b1T, an acidotolerant peatland alphaproteobacterium potentially involved in sulfur cycling.</title>
        <authorList>
            <person name="Hausmann B."/>
            <person name="Pjevac P."/>
            <person name="Schreck K."/>
            <person name="Herbold C.W."/>
            <person name="Daims H."/>
            <person name="Wagner M."/>
            <person name="Pester M."/>
            <person name="Loy A."/>
        </authorList>
    </citation>
    <scope>NUCLEOTIDE SEQUENCE [LARGE SCALE GENOMIC DNA]</scope>
    <source>
        <strain evidence="4">26-4b1</strain>
    </source>
</reference>
<dbReference type="AlphaFoldDB" id="A0A2N3PYT9"/>
<organism evidence="3 4">
    <name type="scientific">Telmatospirillum siberiense</name>
    <dbReference type="NCBI Taxonomy" id="382514"/>
    <lineage>
        <taxon>Bacteria</taxon>
        <taxon>Pseudomonadati</taxon>
        <taxon>Pseudomonadota</taxon>
        <taxon>Alphaproteobacteria</taxon>
        <taxon>Rhodospirillales</taxon>
        <taxon>Rhodospirillaceae</taxon>
        <taxon>Telmatospirillum</taxon>
    </lineage>
</organism>
<feature type="region of interest" description="Disordered" evidence="1">
    <location>
        <begin position="33"/>
        <end position="90"/>
    </location>
</feature>
<protein>
    <submittedName>
        <fullName evidence="3">Uncharacterized protein</fullName>
    </submittedName>
</protein>
<evidence type="ECO:0000256" key="1">
    <source>
        <dbReference type="SAM" id="MobiDB-lite"/>
    </source>
</evidence>
<dbReference type="OrthoDB" id="8456317at2"/>
<comment type="caution">
    <text evidence="3">The sequence shown here is derived from an EMBL/GenBank/DDBJ whole genome shotgun (WGS) entry which is preliminary data.</text>
</comment>
<feature type="signal peptide" evidence="2">
    <location>
        <begin position="1"/>
        <end position="28"/>
    </location>
</feature>
<proteinExistence type="predicted"/>
<dbReference type="Proteomes" id="UP000233293">
    <property type="component" value="Unassembled WGS sequence"/>
</dbReference>
<evidence type="ECO:0000313" key="4">
    <source>
        <dbReference type="Proteomes" id="UP000233293"/>
    </source>
</evidence>
<evidence type="ECO:0000256" key="2">
    <source>
        <dbReference type="SAM" id="SignalP"/>
    </source>
</evidence>
<dbReference type="EMBL" id="PIUM01000004">
    <property type="protein sequence ID" value="PKU25582.1"/>
    <property type="molecule type" value="Genomic_DNA"/>
</dbReference>
<feature type="compositionally biased region" description="Pro residues" evidence="1">
    <location>
        <begin position="37"/>
        <end position="46"/>
    </location>
</feature>
<dbReference type="RefSeq" id="WP_101249637.1">
    <property type="nucleotide sequence ID" value="NZ_PIUM01000004.1"/>
</dbReference>
<accession>A0A2N3PYT9</accession>